<reference evidence="1 2" key="1">
    <citation type="journal article" date="2020" name="Cell">
        <title>Large-Scale Comparative Analyses of Tick Genomes Elucidate Their Genetic Diversity and Vector Capacities.</title>
        <authorList>
            <consortium name="Tick Genome and Microbiome Consortium (TIGMIC)"/>
            <person name="Jia N."/>
            <person name="Wang J."/>
            <person name="Shi W."/>
            <person name="Du L."/>
            <person name="Sun Y."/>
            <person name="Zhan W."/>
            <person name="Jiang J.F."/>
            <person name="Wang Q."/>
            <person name="Zhang B."/>
            <person name="Ji P."/>
            <person name="Bell-Sakyi L."/>
            <person name="Cui X.M."/>
            <person name="Yuan T.T."/>
            <person name="Jiang B.G."/>
            <person name="Yang W.F."/>
            <person name="Lam T.T."/>
            <person name="Chang Q.C."/>
            <person name="Ding S.J."/>
            <person name="Wang X.J."/>
            <person name="Zhu J.G."/>
            <person name="Ruan X.D."/>
            <person name="Zhao L."/>
            <person name="Wei J.T."/>
            <person name="Ye R.Z."/>
            <person name="Que T.C."/>
            <person name="Du C.H."/>
            <person name="Zhou Y.H."/>
            <person name="Cheng J.X."/>
            <person name="Dai P.F."/>
            <person name="Guo W.B."/>
            <person name="Han X.H."/>
            <person name="Huang E.J."/>
            <person name="Li L.F."/>
            <person name="Wei W."/>
            <person name="Gao Y.C."/>
            <person name="Liu J.Z."/>
            <person name="Shao H.Z."/>
            <person name="Wang X."/>
            <person name="Wang C.C."/>
            <person name="Yang T.C."/>
            <person name="Huo Q.B."/>
            <person name="Li W."/>
            <person name="Chen H.Y."/>
            <person name="Chen S.E."/>
            <person name="Zhou L.G."/>
            <person name="Ni X.B."/>
            <person name="Tian J.H."/>
            <person name="Sheng Y."/>
            <person name="Liu T."/>
            <person name="Pan Y.S."/>
            <person name="Xia L.Y."/>
            <person name="Li J."/>
            <person name="Zhao F."/>
            <person name="Cao W.C."/>
        </authorList>
    </citation>
    <scope>NUCLEOTIDE SEQUENCE [LARGE SCALE GENOMIC DNA]</scope>
    <source>
        <strain evidence="1">Iper-2018</strain>
    </source>
</reference>
<evidence type="ECO:0000313" key="2">
    <source>
        <dbReference type="Proteomes" id="UP000805193"/>
    </source>
</evidence>
<protein>
    <submittedName>
        <fullName evidence="1">Uncharacterized protein</fullName>
    </submittedName>
</protein>
<comment type="caution">
    <text evidence="1">The sequence shown here is derived from an EMBL/GenBank/DDBJ whole genome shotgun (WGS) entry which is preliminary data.</text>
</comment>
<evidence type="ECO:0000313" key="1">
    <source>
        <dbReference type="EMBL" id="KAG0425125.1"/>
    </source>
</evidence>
<proteinExistence type="predicted"/>
<dbReference type="Proteomes" id="UP000805193">
    <property type="component" value="Unassembled WGS sequence"/>
</dbReference>
<name>A0AC60PWY4_IXOPE</name>
<dbReference type="EMBL" id="JABSTQ010009885">
    <property type="protein sequence ID" value="KAG0425125.1"/>
    <property type="molecule type" value="Genomic_DNA"/>
</dbReference>
<gene>
    <name evidence="1" type="ORF">HPB47_027684</name>
</gene>
<accession>A0AC60PWY4</accession>
<sequence>MSRAGEQFPMSSLPPERGVNQGYLRVAFRSMPPFLEAAVTPDGYNLTGPMAEMLTFIVRSMGFKAILQTPLDGQWGYKVNGSFTGAIGMLQRKEVDVFIGPAGIIAERLEAANCFPYLLGYSTILTPHPRKIVDPFSFVNAFQPDVWLTIMISWIAIAFVSMMGDYVLSTSVPGYSLGLGRYGNHLWRYLQFMLPQGCNKNTCNMFGRVLLSFWFLAMLVLLSSLGGELKGSLLVKDLEDHVNSVDDLLRFPRLRIVAETGTALERFFKRPGHPTFQKLLPRLQPVRGAMTTPEAADAILDLVEARSHVFVAPLMYLKGVLNSRYRVKGAACKFHLMQTPLSLTSVGMYHRKDLPPHVRSGIEKRPGFQICLKRE</sequence>
<keyword evidence="2" id="KW-1185">Reference proteome</keyword>
<organism evidence="1 2">
    <name type="scientific">Ixodes persulcatus</name>
    <name type="common">Taiga tick</name>
    <dbReference type="NCBI Taxonomy" id="34615"/>
    <lineage>
        <taxon>Eukaryota</taxon>
        <taxon>Metazoa</taxon>
        <taxon>Ecdysozoa</taxon>
        <taxon>Arthropoda</taxon>
        <taxon>Chelicerata</taxon>
        <taxon>Arachnida</taxon>
        <taxon>Acari</taxon>
        <taxon>Parasitiformes</taxon>
        <taxon>Ixodida</taxon>
        <taxon>Ixodoidea</taxon>
        <taxon>Ixodidae</taxon>
        <taxon>Ixodinae</taxon>
        <taxon>Ixodes</taxon>
    </lineage>
</organism>